<evidence type="ECO:0000256" key="7">
    <source>
        <dbReference type="ARBA" id="ARBA00023264"/>
    </source>
</evidence>
<dbReference type="EMBL" id="HF563609">
    <property type="protein sequence ID" value="CCP26892.1"/>
    <property type="molecule type" value="Genomic_DNA"/>
</dbReference>
<evidence type="ECO:0000256" key="3">
    <source>
        <dbReference type="ARBA" id="ARBA00022723"/>
    </source>
</evidence>
<evidence type="ECO:0000256" key="2">
    <source>
        <dbReference type="ARBA" id="ARBA00022679"/>
    </source>
</evidence>
<evidence type="ECO:0000256" key="4">
    <source>
        <dbReference type="ARBA" id="ARBA00022842"/>
    </source>
</evidence>
<sequence>MFPEWKNWRHVVKLDPDKPADEWLIEQVIASGTDAIIVGGTQNITREKVLKLFKLLKPYKLPKILEVSTIGSITFGFDGYLIPVVLNAGDPKWIIGAHKEAVKLAGDLMEWDEVLPEGYIILNPECAAFKLTEARHPLSEQDILAYARCGENLFSLPLIYLEYSGTFGEPELVSQIKSGLTKAKVFYGGGIDNAQKAETMSKVADTIIVGNMIYTESIKNLKDTVKATR</sequence>
<keyword evidence="2" id="KW-0808">Transferase</keyword>
<dbReference type="Gene3D" id="3.20.20.390">
    <property type="entry name" value="FMN-linked oxidoreductases"/>
    <property type="match status" value="1"/>
</dbReference>
<keyword evidence="3" id="KW-0479">Metal-binding</keyword>
<evidence type="ECO:0000256" key="8">
    <source>
        <dbReference type="ARBA" id="ARBA00048318"/>
    </source>
</evidence>
<dbReference type="PANTHER" id="PTHR40029">
    <property type="match status" value="1"/>
</dbReference>
<keyword evidence="6" id="KW-0594">Phospholipid biosynthesis</keyword>
<gene>
    <name evidence="9" type="primary">pcrB</name>
    <name evidence="9" type="ordered locus">TEPIRE1_2069</name>
</gene>
<dbReference type="Proteomes" id="UP000010802">
    <property type="component" value="Chromosome"/>
</dbReference>
<dbReference type="CDD" id="cd02812">
    <property type="entry name" value="PcrB_like"/>
    <property type="match status" value="1"/>
</dbReference>
<evidence type="ECO:0000256" key="5">
    <source>
        <dbReference type="ARBA" id="ARBA00023098"/>
    </source>
</evidence>
<evidence type="ECO:0000313" key="9">
    <source>
        <dbReference type="EMBL" id="CCP26892.1"/>
    </source>
</evidence>
<dbReference type="GO" id="GO:0046872">
    <property type="term" value="F:metal ion binding"/>
    <property type="evidence" value="ECO:0007669"/>
    <property type="project" value="UniProtKB-KW"/>
</dbReference>
<evidence type="ECO:0000256" key="6">
    <source>
        <dbReference type="ARBA" id="ARBA00023209"/>
    </source>
</evidence>
<dbReference type="NCBIfam" id="TIGR01768">
    <property type="entry name" value="GGGP-family"/>
    <property type="match status" value="1"/>
</dbReference>
<organism evidence="9 10">
    <name type="scientific">Tepidanaerobacter acetatoxydans (strain DSM 21804 / JCM 16047 / Re1)</name>
    <dbReference type="NCBI Taxonomy" id="1209989"/>
    <lineage>
        <taxon>Bacteria</taxon>
        <taxon>Bacillati</taxon>
        <taxon>Bacillota</taxon>
        <taxon>Clostridia</taxon>
        <taxon>Thermosediminibacterales</taxon>
        <taxon>Tepidanaerobacteraceae</taxon>
        <taxon>Tepidanaerobacter</taxon>
    </lineage>
</organism>
<proteinExistence type="inferred from homology"/>
<keyword evidence="4" id="KW-0460">Magnesium</keyword>
<keyword evidence="1" id="KW-0444">Lipid biosynthesis</keyword>
<keyword evidence="5" id="KW-0443">Lipid metabolism</keyword>
<comment type="catalytic activity">
    <reaction evidence="8">
        <text>sn-glycerol 1-phosphate + all-trans-heptaprenyl diphosphate = 3-heptaprenyl-sn-glycero-1-phosphate + diphosphate</text>
        <dbReference type="Rhea" id="RHEA:33495"/>
        <dbReference type="ChEBI" id="CHEBI:33019"/>
        <dbReference type="ChEBI" id="CHEBI:57685"/>
        <dbReference type="ChEBI" id="CHEBI:58206"/>
        <dbReference type="ChEBI" id="CHEBI:64781"/>
        <dbReference type="EC" id="2.5.1.n9"/>
    </reaction>
</comment>
<dbReference type="HOGENOM" id="CLU_095211_0_0_9"/>
<keyword evidence="10" id="KW-1185">Reference proteome</keyword>
<dbReference type="AlphaFoldDB" id="F4LQP7"/>
<dbReference type="eggNOG" id="COG1646">
    <property type="taxonomic scope" value="Bacteria"/>
</dbReference>
<dbReference type="RefSeq" id="WP_013778972.1">
    <property type="nucleotide sequence ID" value="NC_015519.1"/>
</dbReference>
<dbReference type="InterPro" id="IPR008205">
    <property type="entry name" value="GGGP_HepGP_synthase"/>
</dbReference>
<dbReference type="InterPro" id="IPR038597">
    <property type="entry name" value="GGGP/HepGP_synthase_sf"/>
</dbReference>
<accession>L0S4Y9</accession>
<accession>F4LQP7</accession>
<evidence type="ECO:0000313" key="10">
    <source>
        <dbReference type="Proteomes" id="UP000010802"/>
    </source>
</evidence>
<dbReference type="OrthoDB" id="2381757at2"/>
<dbReference type="GO" id="GO:0046474">
    <property type="term" value="P:glycerophospholipid biosynthetic process"/>
    <property type="evidence" value="ECO:0007669"/>
    <property type="project" value="UniProtKB-ARBA"/>
</dbReference>
<dbReference type="SUPFAM" id="SSF51395">
    <property type="entry name" value="FMN-linked oxidoreductases"/>
    <property type="match status" value="1"/>
</dbReference>
<dbReference type="KEGG" id="tep:TepRe1_1921"/>
<dbReference type="STRING" id="1209989.TepRe1_1921"/>
<dbReference type="HAMAP" id="MF_00112">
    <property type="entry name" value="GGGP_HepGP_synthase"/>
    <property type="match status" value="1"/>
</dbReference>
<name>F4LQP7_TEPAE</name>
<dbReference type="KEGG" id="tae:TepiRe1_2069"/>
<dbReference type="PANTHER" id="PTHR40029:SF2">
    <property type="entry name" value="HEPTAPRENYLGLYCERYL PHOSPHATE SYNTHASE"/>
    <property type="match status" value="1"/>
</dbReference>
<evidence type="ECO:0000256" key="1">
    <source>
        <dbReference type="ARBA" id="ARBA00022516"/>
    </source>
</evidence>
<dbReference type="GO" id="GO:0120536">
    <property type="term" value="F:heptaprenylglyceryl phosphate synthase activity"/>
    <property type="evidence" value="ECO:0007669"/>
    <property type="project" value="UniProtKB-ARBA"/>
</dbReference>
<protein>
    <submittedName>
        <fullName evidence="9">Heptaprenylglyceryl phosphate synthase</fullName>
    </submittedName>
</protein>
<dbReference type="NCBIfam" id="NF003199">
    <property type="entry name" value="PRK04169.1-3"/>
    <property type="match status" value="1"/>
</dbReference>
<keyword evidence="7" id="KW-1208">Phospholipid metabolism</keyword>
<reference evidence="10" key="1">
    <citation type="journal article" date="2013" name="Genome Announc.">
        <title>First genome sequence of a syntrophic acetate-oxidizing bacterium, Tepidanaerobacter acetatoxydans strain Re1.</title>
        <authorList>
            <person name="Manzoor S."/>
            <person name="Bongcam-Rudloff E."/>
            <person name="Schnurer A."/>
            <person name="Muller B."/>
        </authorList>
    </citation>
    <scope>NUCLEOTIDE SEQUENCE [LARGE SCALE GENOMIC DNA]</scope>
    <source>
        <strain evidence="10">Re1</strain>
    </source>
</reference>
<dbReference type="PATRIC" id="fig|1209989.3.peg.2388"/>
<dbReference type="InterPro" id="IPR039074">
    <property type="entry name" value="GGGP/HepGP_synthase_I"/>
</dbReference>
<dbReference type="Pfam" id="PF01884">
    <property type="entry name" value="PcrB"/>
    <property type="match status" value="1"/>
</dbReference>